<dbReference type="HOGENOM" id="CLU_035063_0_0_1"/>
<sequence>MAGRKFHEYVVVHILVSNCLRYVIPEDVAGEELDPGLNKRLLYSYLRRTKSFIREHLAICSLSLGWDPSHVLERKVAAIQAAEFQGIEMSMADIELSYAKAHNLSRIEAARAIRKLCAEHGIEIINLASFGKFEGQPTPLEERLKVAKEWLEVAKELGTTLIQVPSNDSKDAIGDEDLIVSDLRALADLGAQEDPPVSFAYEALCWATHVADWEESSRIVQLVDRPNFGLCLDTYHVLSRLWADPREHSGLRAGGNSALRDSLQRFRDSCPKDKIMYIQLSDAERLSPPLLPGHPAYREEWDGPHSWCNYGRLFPLESDKGAYLPMEGIARAWLGDSGWTGWVSMEILHREMKEAEKGPEYWAQRGRQSWDNLKGVLQKN</sequence>
<evidence type="ECO:0000259" key="1">
    <source>
        <dbReference type="Pfam" id="PF01261"/>
    </source>
</evidence>
<dbReference type="PANTHER" id="PTHR12110:SF38">
    <property type="entry name" value="DIOXYGENASE, PUTATIVE (AFU_ORTHOLOGUE AFUA_6G00240)-RELATED"/>
    <property type="match status" value="1"/>
</dbReference>
<comment type="caution">
    <text evidence="2">The sequence shown here is derived from an EMBL/GenBank/DDBJ whole genome shotgun (WGS) entry which is preliminary data.</text>
</comment>
<evidence type="ECO:0000313" key="2">
    <source>
        <dbReference type="EMBL" id="KEF62754.1"/>
    </source>
</evidence>
<keyword evidence="3" id="KW-1185">Reference proteome</keyword>
<dbReference type="OrthoDB" id="5360893at2759"/>
<proteinExistence type="predicted"/>
<dbReference type="GeneID" id="25275678"/>
<dbReference type="InterPro" id="IPR050312">
    <property type="entry name" value="IolE/XylAMocC-like"/>
</dbReference>
<dbReference type="RefSeq" id="XP_013265344.1">
    <property type="nucleotide sequence ID" value="XM_013409890.1"/>
</dbReference>
<dbReference type="EMBL" id="AMGV01000001">
    <property type="protein sequence ID" value="KEF62754.1"/>
    <property type="molecule type" value="Genomic_DNA"/>
</dbReference>
<dbReference type="Gene3D" id="3.20.20.150">
    <property type="entry name" value="Divalent-metal-dependent TIM barrel enzymes"/>
    <property type="match status" value="1"/>
</dbReference>
<dbReference type="STRING" id="1182545.A0A072PRP6"/>
<organism evidence="2 3">
    <name type="scientific">Exophiala aquamarina CBS 119918</name>
    <dbReference type="NCBI Taxonomy" id="1182545"/>
    <lineage>
        <taxon>Eukaryota</taxon>
        <taxon>Fungi</taxon>
        <taxon>Dikarya</taxon>
        <taxon>Ascomycota</taxon>
        <taxon>Pezizomycotina</taxon>
        <taxon>Eurotiomycetes</taxon>
        <taxon>Chaetothyriomycetidae</taxon>
        <taxon>Chaetothyriales</taxon>
        <taxon>Herpotrichiellaceae</taxon>
        <taxon>Exophiala</taxon>
    </lineage>
</organism>
<evidence type="ECO:0000313" key="3">
    <source>
        <dbReference type="Proteomes" id="UP000027920"/>
    </source>
</evidence>
<dbReference type="Proteomes" id="UP000027920">
    <property type="component" value="Unassembled WGS sequence"/>
</dbReference>
<dbReference type="SUPFAM" id="SSF51658">
    <property type="entry name" value="Xylose isomerase-like"/>
    <property type="match status" value="1"/>
</dbReference>
<accession>A0A072PRP6</accession>
<reference evidence="2 3" key="1">
    <citation type="submission" date="2013-03" db="EMBL/GenBank/DDBJ databases">
        <title>The Genome Sequence of Exophiala aquamarina CBS 119918.</title>
        <authorList>
            <consortium name="The Broad Institute Genomics Platform"/>
            <person name="Cuomo C."/>
            <person name="de Hoog S."/>
            <person name="Gorbushina A."/>
            <person name="Walker B."/>
            <person name="Young S.K."/>
            <person name="Zeng Q."/>
            <person name="Gargeya S."/>
            <person name="Fitzgerald M."/>
            <person name="Haas B."/>
            <person name="Abouelleil A."/>
            <person name="Allen A.W."/>
            <person name="Alvarado L."/>
            <person name="Arachchi H.M."/>
            <person name="Berlin A.M."/>
            <person name="Chapman S.B."/>
            <person name="Gainer-Dewar J."/>
            <person name="Goldberg J."/>
            <person name="Griggs A."/>
            <person name="Gujja S."/>
            <person name="Hansen M."/>
            <person name="Howarth C."/>
            <person name="Imamovic A."/>
            <person name="Ireland A."/>
            <person name="Larimer J."/>
            <person name="McCowan C."/>
            <person name="Murphy C."/>
            <person name="Pearson M."/>
            <person name="Poon T.W."/>
            <person name="Priest M."/>
            <person name="Roberts A."/>
            <person name="Saif S."/>
            <person name="Shea T."/>
            <person name="Sisk P."/>
            <person name="Sykes S."/>
            <person name="Wortman J."/>
            <person name="Nusbaum C."/>
            <person name="Birren B."/>
        </authorList>
    </citation>
    <scope>NUCLEOTIDE SEQUENCE [LARGE SCALE GENOMIC DNA]</scope>
    <source>
        <strain evidence="2 3">CBS 119918</strain>
    </source>
</reference>
<dbReference type="Pfam" id="PF01261">
    <property type="entry name" value="AP_endonuc_2"/>
    <property type="match status" value="1"/>
</dbReference>
<dbReference type="AlphaFoldDB" id="A0A072PRP6"/>
<dbReference type="VEuPathDB" id="FungiDB:A1O9_00727"/>
<name>A0A072PRP6_9EURO</name>
<dbReference type="InterPro" id="IPR036237">
    <property type="entry name" value="Xyl_isomerase-like_sf"/>
</dbReference>
<dbReference type="InterPro" id="IPR013022">
    <property type="entry name" value="Xyl_isomerase-like_TIM-brl"/>
</dbReference>
<feature type="domain" description="Xylose isomerase-like TIM barrel" evidence="1">
    <location>
        <begin position="76"/>
        <end position="362"/>
    </location>
</feature>
<dbReference type="PANTHER" id="PTHR12110">
    <property type="entry name" value="HYDROXYPYRUVATE ISOMERASE"/>
    <property type="match status" value="1"/>
</dbReference>
<protein>
    <recommendedName>
        <fullName evidence="1">Xylose isomerase-like TIM barrel domain-containing protein</fullName>
    </recommendedName>
</protein>
<gene>
    <name evidence="2" type="ORF">A1O9_00727</name>
</gene>